<dbReference type="GO" id="GO:0005737">
    <property type="term" value="C:cytoplasm"/>
    <property type="evidence" value="ECO:0007669"/>
    <property type="project" value="TreeGrafter"/>
</dbReference>
<dbReference type="GO" id="GO:0019878">
    <property type="term" value="P:lysine biosynthetic process via aminoadipic acid"/>
    <property type="evidence" value="ECO:0007669"/>
    <property type="project" value="TreeGrafter"/>
</dbReference>
<dbReference type="Pfam" id="PF16653">
    <property type="entry name" value="Sacchrp_dh_C"/>
    <property type="match status" value="1"/>
</dbReference>
<accession>A0A0C3F2I3</accession>
<keyword evidence="1" id="KW-0560">Oxidoreductase</keyword>
<dbReference type="SUPFAM" id="SSF55347">
    <property type="entry name" value="Glyceraldehyde-3-phosphate dehydrogenase-like, C-terminal domain"/>
    <property type="match status" value="1"/>
</dbReference>
<dbReference type="Gene3D" id="3.30.360.10">
    <property type="entry name" value="Dihydrodipicolinate Reductase, domain 2"/>
    <property type="match status" value="1"/>
</dbReference>
<protein>
    <recommendedName>
        <fullName evidence="3">Saccharopine dehydrogenase-like C-terminal domain-containing protein</fullName>
    </recommendedName>
</protein>
<sequence length="187" mass="21125">MFHAAVIKSTIKGKTHVSTTSYVSPTMRELDQQVKDVWIVILNEIGLDPGIDHLYVIKTIDEVHAKGGKIKQFLSYGGLLIPEFSNNPLSYKFSWSSHGVLLALLNNTSYISNSQIVSVLRTELMSMAKPYFISSAFAFVVYPNCDSVLFKEWYGILEAETTIRGTLRYQGFPEFIKTCRDWLVGCK</sequence>
<dbReference type="PANTHER" id="PTHR11133:SF22">
    <property type="entry name" value="ALPHA-AMINOADIPIC SEMIALDEHYDE SYNTHASE, MITOCHONDRIAL"/>
    <property type="match status" value="1"/>
</dbReference>
<evidence type="ECO:0000256" key="1">
    <source>
        <dbReference type="ARBA" id="ARBA00023002"/>
    </source>
</evidence>
<evidence type="ECO:0000313" key="5">
    <source>
        <dbReference type="Proteomes" id="UP000054166"/>
    </source>
</evidence>
<evidence type="ECO:0000256" key="2">
    <source>
        <dbReference type="ARBA" id="ARBA00023154"/>
    </source>
</evidence>
<dbReference type="InterPro" id="IPR032095">
    <property type="entry name" value="Sacchrp_dh-like_C"/>
</dbReference>
<keyword evidence="5" id="KW-1185">Reference proteome</keyword>
<dbReference type="PANTHER" id="PTHR11133">
    <property type="entry name" value="SACCHAROPINE DEHYDROGENASE"/>
    <property type="match status" value="1"/>
</dbReference>
<keyword evidence="2" id="KW-0028">Amino-acid biosynthesis</keyword>
<organism evidence="4 5">
    <name type="scientific">Piloderma croceum (strain F 1598)</name>
    <dbReference type="NCBI Taxonomy" id="765440"/>
    <lineage>
        <taxon>Eukaryota</taxon>
        <taxon>Fungi</taxon>
        <taxon>Dikarya</taxon>
        <taxon>Basidiomycota</taxon>
        <taxon>Agaricomycotina</taxon>
        <taxon>Agaricomycetes</taxon>
        <taxon>Agaricomycetidae</taxon>
        <taxon>Atheliales</taxon>
        <taxon>Atheliaceae</taxon>
        <taxon>Piloderma</taxon>
    </lineage>
</organism>
<name>A0A0C3F2I3_PILCF</name>
<keyword evidence="2" id="KW-0457">Lysine biosynthesis</keyword>
<dbReference type="HOGENOM" id="CLU_130022_0_0_1"/>
<dbReference type="InterPro" id="IPR051168">
    <property type="entry name" value="AASS"/>
</dbReference>
<dbReference type="STRING" id="765440.A0A0C3F2I3"/>
<evidence type="ECO:0000259" key="3">
    <source>
        <dbReference type="Pfam" id="PF16653"/>
    </source>
</evidence>
<dbReference type="Proteomes" id="UP000054166">
    <property type="component" value="Unassembled WGS sequence"/>
</dbReference>
<evidence type="ECO:0000313" key="4">
    <source>
        <dbReference type="EMBL" id="KIM74096.1"/>
    </source>
</evidence>
<reference evidence="5" key="2">
    <citation type="submission" date="2015-01" db="EMBL/GenBank/DDBJ databases">
        <title>Evolutionary Origins and Diversification of the Mycorrhizal Mutualists.</title>
        <authorList>
            <consortium name="DOE Joint Genome Institute"/>
            <consortium name="Mycorrhizal Genomics Consortium"/>
            <person name="Kohler A."/>
            <person name="Kuo A."/>
            <person name="Nagy L.G."/>
            <person name="Floudas D."/>
            <person name="Copeland A."/>
            <person name="Barry K.W."/>
            <person name="Cichocki N."/>
            <person name="Veneault-Fourrey C."/>
            <person name="LaButti K."/>
            <person name="Lindquist E.A."/>
            <person name="Lipzen A."/>
            <person name="Lundell T."/>
            <person name="Morin E."/>
            <person name="Murat C."/>
            <person name="Riley R."/>
            <person name="Ohm R."/>
            <person name="Sun H."/>
            <person name="Tunlid A."/>
            <person name="Henrissat B."/>
            <person name="Grigoriev I.V."/>
            <person name="Hibbett D.S."/>
            <person name="Martin F."/>
        </authorList>
    </citation>
    <scope>NUCLEOTIDE SEQUENCE [LARGE SCALE GENOMIC DNA]</scope>
    <source>
        <strain evidence="5">F 1598</strain>
    </source>
</reference>
<dbReference type="GO" id="GO:0004753">
    <property type="term" value="F:saccharopine dehydrogenase activity"/>
    <property type="evidence" value="ECO:0007669"/>
    <property type="project" value="TreeGrafter"/>
</dbReference>
<dbReference type="OrthoDB" id="10059875at2759"/>
<dbReference type="AlphaFoldDB" id="A0A0C3F2I3"/>
<reference evidence="4 5" key="1">
    <citation type="submission" date="2014-04" db="EMBL/GenBank/DDBJ databases">
        <authorList>
            <consortium name="DOE Joint Genome Institute"/>
            <person name="Kuo A."/>
            <person name="Tarkka M."/>
            <person name="Buscot F."/>
            <person name="Kohler A."/>
            <person name="Nagy L.G."/>
            <person name="Floudas D."/>
            <person name="Copeland A."/>
            <person name="Barry K.W."/>
            <person name="Cichocki N."/>
            <person name="Veneault-Fourrey C."/>
            <person name="LaButti K."/>
            <person name="Lindquist E.A."/>
            <person name="Lipzen A."/>
            <person name="Lundell T."/>
            <person name="Morin E."/>
            <person name="Murat C."/>
            <person name="Sun H."/>
            <person name="Tunlid A."/>
            <person name="Henrissat B."/>
            <person name="Grigoriev I.V."/>
            <person name="Hibbett D.S."/>
            <person name="Martin F."/>
            <person name="Nordberg H.P."/>
            <person name="Cantor M.N."/>
            <person name="Hua S.X."/>
        </authorList>
    </citation>
    <scope>NUCLEOTIDE SEQUENCE [LARGE SCALE GENOMIC DNA]</scope>
    <source>
        <strain evidence="4 5">F 1598</strain>
    </source>
</reference>
<proteinExistence type="predicted"/>
<dbReference type="EMBL" id="KN833066">
    <property type="protein sequence ID" value="KIM74096.1"/>
    <property type="molecule type" value="Genomic_DNA"/>
</dbReference>
<dbReference type="InParanoid" id="A0A0C3F2I3"/>
<feature type="domain" description="Saccharopine dehydrogenase-like C-terminal" evidence="3">
    <location>
        <begin position="46"/>
        <end position="181"/>
    </location>
</feature>
<gene>
    <name evidence="4" type="ORF">PILCRDRAFT_14662</name>
</gene>